<dbReference type="OrthoDB" id="9808619at2"/>
<feature type="domain" description="ABC transmembrane type-1" evidence="9">
    <location>
        <begin position="75"/>
        <end position="276"/>
    </location>
</feature>
<keyword evidence="4" id="KW-1003">Cell membrane</keyword>
<feature type="transmembrane region" description="Helical" evidence="8">
    <location>
        <begin position="79"/>
        <end position="99"/>
    </location>
</feature>
<dbReference type="PANTHER" id="PTHR42929:SF1">
    <property type="entry name" value="INNER MEMBRANE ABC TRANSPORTER PERMEASE PROTEIN YDCU-RELATED"/>
    <property type="match status" value="1"/>
</dbReference>
<evidence type="ECO:0000313" key="11">
    <source>
        <dbReference type="Proteomes" id="UP000249341"/>
    </source>
</evidence>
<feature type="transmembrane region" description="Helical" evidence="8">
    <location>
        <begin position="111"/>
        <end position="134"/>
    </location>
</feature>
<dbReference type="InterPro" id="IPR000515">
    <property type="entry name" value="MetI-like"/>
</dbReference>
<evidence type="ECO:0000256" key="1">
    <source>
        <dbReference type="ARBA" id="ARBA00004651"/>
    </source>
</evidence>
<evidence type="ECO:0000256" key="7">
    <source>
        <dbReference type="ARBA" id="ARBA00023136"/>
    </source>
</evidence>
<evidence type="ECO:0000256" key="3">
    <source>
        <dbReference type="ARBA" id="ARBA00022448"/>
    </source>
</evidence>
<organism evidence="10 11">
    <name type="scientific">Actinoplanes lutulentus</name>
    <dbReference type="NCBI Taxonomy" id="1287878"/>
    <lineage>
        <taxon>Bacteria</taxon>
        <taxon>Bacillati</taxon>
        <taxon>Actinomycetota</taxon>
        <taxon>Actinomycetes</taxon>
        <taxon>Micromonosporales</taxon>
        <taxon>Micromonosporaceae</taxon>
        <taxon>Actinoplanes</taxon>
    </lineage>
</organism>
<dbReference type="CDD" id="cd06261">
    <property type="entry name" value="TM_PBP2"/>
    <property type="match status" value="1"/>
</dbReference>
<protein>
    <submittedName>
        <fullName evidence="10">Putative spermidine/putrescine transport system permease protein</fullName>
    </submittedName>
</protein>
<keyword evidence="6 8" id="KW-1133">Transmembrane helix</keyword>
<gene>
    <name evidence="10" type="ORF">B0I29_12640</name>
</gene>
<dbReference type="Proteomes" id="UP000249341">
    <property type="component" value="Unassembled WGS sequence"/>
</dbReference>
<feature type="transmembrane region" description="Helical" evidence="8">
    <location>
        <begin position="255"/>
        <end position="275"/>
    </location>
</feature>
<comment type="subcellular location">
    <subcellularLocation>
        <location evidence="1 8">Cell membrane</location>
        <topology evidence="1 8">Multi-pass membrane protein</topology>
    </subcellularLocation>
</comment>
<dbReference type="AlphaFoldDB" id="A0A327YYK9"/>
<dbReference type="EMBL" id="QLMJ01000026">
    <property type="protein sequence ID" value="RAK26651.1"/>
    <property type="molecule type" value="Genomic_DNA"/>
</dbReference>
<sequence>MSVLGSYLHRHPRLRLAGLLSAPLLWLVVAYLGALAVLLVSAFWTVNGFTGEVVREFSLQNFRTLLSEEVYRAVTLRSLGVAAAVTGICVVIATPMAFFMAKVASSKYRNWLVIAILTPLWASYLVKAYAWRILLANGGPIDTLFGGPGNGPGYGLFATIIVLSYLWLPYMILPIYAGLERLPDSMLEASADLGARAGRTFRAVVLPILIPSVIAGSIFTFSLSLGDYITVQIVGGKTQMIGNLVYANIGAANNLPFAAAIATIPVLIMVIYLVAVRRSGALEEL</sequence>
<evidence type="ECO:0000259" key="9">
    <source>
        <dbReference type="PROSITE" id="PS50928"/>
    </source>
</evidence>
<name>A0A327YYK9_9ACTN</name>
<feature type="transmembrane region" description="Helical" evidence="8">
    <location>
        <begin position="200"/>
        <end position="221"/>
    </location>
</feature>
<comment type="similarity">
    <text evidence="2">Belongs to the binding-protein-dependent transport system permease family. CysTW subfamily.</text>
</comment>
<dbReference type="SUPFAM" id="SSF161098">
    <property type="entry name" value="MetI-like"/>
    <property type="match status" value="1"/>
</dbReference>
<evidence type="ECO:0000256" key="4">
    <source>
        <dbReference type="ARBA" id="ARBA00022475"/>
    </source>
</evidence>
<dbReference type="InterPro" id="IPR035906">
    <property type="entry name" value="MetI-like_sf"/>
</dbReference>
<dbReference type="RefSeq" id="WP_111654412.1">
    <property type="nucleotide sequence ID" value="NZ_JACHWI010000002.1"/>
</dbReference>
<dbReference type="GO" id="GO:0055085">
    <property type="term" value="P:transmembrane transport"/>
    <property type="evidence" value="ECO:0007669"/>
    <property type="project" value="InterPro"/>
</dbReference>
<keyword evidence="7 8" id="KW-0472">Membrane</keyword>
<keyword evidence="5 8" id="KW-0812">Transmembrane</keyword>
<accession>A0A327YYK9</accession>
<dbReference type="Gene3D" id="1.10.3720.10">
    <property type="entry name" value="MetI-like"/>
    <property type="match status" value="1"/>
</dbReference>
<feature type="transmembrane region" description="Helical" evidence="8">
    <location>
        <begin position="20"/>
        <end position="44"/>
    </location>
</feature>
<evidence type="ECO:0000313" key="10">
    <source>
        <dbReference type="EMBL" id="RAK26651.1"/>
    </source>
</evidence>
<dbReference type="GO" id="GO:0005886">
    <property type="term" value="C:plasma membrane"/>
    <property type="evidence" value="ECO:0007669"/>
    <property type="project" value="UniProtKB-SubCell"/>
</dbReference>
<reference evidence="10 11" key="1">
    <citation type="submission" date="2018-06" db="EMBL/GenBank/DDBJ databases">
        <title>Genomic Encyclopedia of Type Strains, Phase III (KMG-III): the genomes of soil and plant-associated and newly described type strains.</title>
        <authorList>
            <person name="Whitman W."/>
        </authorList>
    </citation>
    <scope>NUCLEOTIDE SEQUENCE [LARGE SCALE GENOMIC DNA]</scope>
    <source>
        <strain evidence="10 11">CGMCC 4.7090</strain>
    </source>
</reference>
<dbReference type="Pfam" id="PF00528">
    <property type="entry name" value="BPD_transp_1"/>
    <property type="match status" value="1"/>
</dbReference>
<evidence type="ECO:0000256" key="6">
    <source>
        <dbReference type="ARBA" id="ARBA00022989"/>
    </source>
</evidence>
<feature type="transmembrane region" description="Helical" evidence="8">
    <location>
        <begin position="154"/>
        <end position="179"/>
    </location>
</feature>
<proteinExistence type="inferred from homology"/>
<comment type="caution">
    <text evidence="10">The sequence shown here is derived from an EMBL/GenBank/DDBJ whole genome shotgun (WGS) entry which is preliminary data.</text>
</comment>
<dbReference type="PROSITE" id="PS50928">
    <property type="entry name" value="ABC_TM1"/>
    <property type="match status" value="1"/>
</dbReference>
<evidence type="ECO:0000256" key="8">
    <source>
        <dbReference type="RuleBase" id="RU363032"/>
    </source>
</evidence>
<evidence type="ECO:0000256" key="2">
    <source>
        <dbReference type="ARBA" id="ARBA00007069"/>
    </source>
</evidence>
<evidence type="ECO:0000256" key="5">
    <source>
        <dbReference type="ARBA" id="ARBA00022692"/>
    </source>
</evidence>
<dbReference type="PANTHER" id="PTHR42929">
    <property type="entry name" value="INNER MEMBRANE ABC TRANSPORTER PERMEASE PROTEIN YDCU-RELATED-RELATED"/>
    <property type="match status" value="1"/>
</dbReference>
<keyword evidence="11" id="KW-1185">Reference proteome</keyword>
<keyword evidence="3 8" id="KW-0813">Transport</keyword>